<feature type="transmembrane region" description="Helical" evidence="1">
    <location>
        <begin position="184"/>
        <end position="204"/>
    </location>
</feature>
<dbReference type="AlphaFoldDB" id="A0A1W6YGY6"/>
<feature type="transmembrane region" description="Helical" evidence="1">
    <location>
        <begin position="216"/>
        <end position="235"/>
    </location>
</feature>
<feature type="transmembrane region" description="Helical" evidence="1">
    <location>
        <begin position="276"/>
        <end position="298"/>
    </location>
</feature>
<proteinExistence type="predicted"/>
<dbReference type="EMBL" id="CP021108">
    <property type="protein sequence ID" value="ARP80264.1"/>
    <property type="molecule type" value="Genomic_DNA"/>
</dbReference>
<keyword evidence="1" id="KW-1133">Transmembrane helix</keyword>
<dbReference type="GO" id="GO:0009103">
    <property type="term" value="P:lipopolysaccharide biosynthetic process"/>
    <property type="evidence" value="ECO:0007669"/>
    <property type="project" value="TreeGrafter"/>
</dbReference>
<gene>
    <name evidence="3" type="ORF">CAL12_05070</name>
</gene>
<dbReference type="InterPro" id="IPR050879">
    <property type="entry name" value="Acyltransferase_3"/>
</dbReference>
<keyword evidence="1" id="KW-0472">Membrane</keyword>
<keyword evidence="4" id="KW-1185">Reference proteome</keyword>
<feature type="transmembrane region" description="Helical" evidence="1">
    <location>
        <begin position="112"/>
        <end position="134"/>
    </location>
</feature>
<feature type="transmembrane region" description="Helical" evidence="1">
    <location>
        <begin position="241"/>
        <end position="264"/>
    </location>
</feature>
<keyword evidence="1" id="KW-0812">Transmembrane</keyword>
<sequence>MSMRRCDMPRRRLRPKHMDHLRSIWRTRRPAPGAQNLGHGWRLPMGLLRTLFALSVVLDHSPFNDGNMLVGGRLAVQLFYVISGFLISYILTTNKAYDSTARFYENRLLRLFPTYFAVAVVALALNVVANPEFLDVYRRSPNSADLFLVLANLFIFGQDWLMFFGIKGGELTLTGSYANSDVPLYQGLLIPQAWTLGVELSFYLIAPFILRSMRCVVALFLASLALRAVLLHTGVAQSDPWSYRFFPLELALFLAGALSHRLLLPIWQKLSERFHYLPELATGLFVVYALFHFSVTINHNLRDALALAAFTGILPLTFIYQARHRLDKKIGQLSYPIYISHSVALLLVHQATSWMGLTNALLISTLNVLLSLVLAVLLWTMIDSRVDKVRERVKSGAPSGAPARALRA</sequence>
<dbReference type="PANTHER" id="PTHR23028:SF53">
    <property type="entry name" value="ACYL_TRANSF_3 DOMAIN-CONTAINING PROTEIN"/>
    <property type="match status" value="1"/>
</dbReference>
<evidence type="ECO:0000313" key="3">
    <source>
        <dbReference type="EMBL" id="ARP80264.1"/>
    </source>
</evidence>
<feature type="transmembrane region" description="Helical" evidence="1">
    <location>
        <begin position="361"/>
        <end position="382"/>
    </location>
</feature>
<evidence type="ECO:0000313" key="4">
    <source>
        <dbReference type="Proteomes" id="UP000194151"/>
    </source>
</evidence>
<dbReference type="InterPro" id="IPR002656">
    <property type="entry name" value="Acyl_transf_3_dom"/>
</dbReference>
<evidence type="ECO:0000259" key="2">
    <source>
        <dbReference type="Pfam" id="PF01757"/>
    </source>
</evidence>
<dbReference type="GO" id="GO:0016020">
    <property type="term" value="C:membrane"/>
    <property type="evidence" value="ECO:0007669"/>
    <property type="project" value="TreeGrafter"/>
</dbReference>
<protein>
    <recommendedName>
        <fullName evidence="2">Acyltransferase 3 domain-containing protein</fullName>
    </recommendedName>
</protein>
<feature type="domain" description="Acyltransferase 3" evidence="2">
    <location>
        <begin position="47"/>
        <end position="378"/>
    </location>
</feature>
<dbReference type="STRING" id="1416806.CAL12_05070"/>
<dbReference type="Proteomes" id="UP000194151">
    <property type="component" value="Chromosome"/>
</dbReference>
<name>A0A1W6YGY6_9BORD</name>
<evidence type="ECO:0000256" key="1">
    <source>
        <dbReference type="SAM" id="Phobius"/>
    </source>
</evidence>
<dbReference type="PANTHER" id="PTHR23028">
    <property type="entry name" value="ACETYLTRANSFERASE"/>
    <property type="match status" value="1"/>
</dbReference>
<feature type="transmembrane region" description="Helical" evidence="1">
    <location>
        <begin position="335"/>
        <end position="355"/>
    </location>
</feature>
<accession>A0A1W6YGY6</accession>
<feature type="transmembrane region" description="Helical" evidence="1">
    <location>
        <begin position="146"/>
        <end position="164"/>
    </location>
</feature>
<reference evidence="3 4" key="1">
    <citation type="submission" date="2017-05" db="EMBL/GenBank/DDBJ databases">
        <title>Complete and WGS of Bordetella genogroups.</title>
        <authorList>
            <person name="Spilker T."/>
            <person name="LiPuma J."/>
        </authorList>
    </citation>
    <scope>NUCLEOTIDE SEQUENCE [LARGE SCALE GENOMIC DNA]</scope>
    <source>
        <strain evidence="3 4">AU19157</strain>
    </source>
</reference>
<dbReference type="Pfam" id="PF01757">
    <property type="entry name" value="Acyl_transf_3"/>
    <property type="match status" value="1"/>
</dbReference>
<dbReference type="KEGG" id="bgv:CAL12_05070"/>
<feature type="transmembrane region" description="Helical" evidence="1">
    <location>
        <begin position="74"/>
        <end position="92"/>
    </location>
</feature>
<feature type="transmembrane region" description="Helical" evidence="1">
    <location>
        <begin position="304"/>
        <end position="323"/>
    </location>
</feature>
<organism evidence="3 4">
    <name type="scientific">Bordetella genomosp. 8</name>
    <dbReference type="NCBI Taxonomy" id="1416806"/>
    <lineage>
        <taxon>Bacteria</taxon>
        <taxon>Pseudomonadati</taxon>
        <taxon>Pseudomonadota</taxon>
        <taxon>Betaproteobacteria</taxon>
        <taxon>Burkholderiales</taxon>
        <taxon>Alcaligenaceae</taxon>
        <taxon>Bordetella</taxon>
    </lineage>
</organism>
<dbReference type="GO" id="GO:0016747">
    <property type="term" value="F:acyltransferase activity, transferring groups other than amino-acyl groups"/>
    <property type="evidence" value="ECO:0007669"/>
    <property type="project" value="InterPro"/>
</dbReference>